<organism evidence="1 2">
    <name type="scientific">Caballeronia sordidicola</name>
    <name type="common">Burkholderia sordidicola</name>
    <dbReference type="NCBI Taxonomy" id="196367"/>
    <lineage>
        <taxon>Bacteria</taxon>
        <taxon>Pseudomonadati</taxon>
        <taxon>Pseudomonadota</taxon>
        <taxon>Betaproteobacteria</taxon>
        <taxon>Burkholderiales</taxon>
        <taxon>Burkholderiaceae</taxon>
        <taxon>Caballeronia</taxon>
    </lineage>
</organism>
<protein>
    <submittedName>
        <fullName evidence="1">RNA polymerase sigma-54 factor RpoN</fullName>
    </submittedName>
</protein>
<dbReference type="Proteomes" id="UP000195221">
    <property type="component" value="Unassembled WGS sequence"/>
</dbReference>
<evidence type="ECO:0000313" key="2">
    <source>
        <dbReference type="Proteomes" id="UP000195221"/>
    </source>
</evidence>
<dbReference type="EMBL" id="NBTZ01000142">
    <property type="protein sequence ID" value="OTP67990.1"/>
    <property type="molecule type" value="Genomic_DNA"/>
</dbReference>
<name>A0A242M9X6_CABSO</name>
<sequence length="119" mass="13635">MTRHGLHLDAQAVSHQVDLKRQATFLPQAYIEDQAARDVRLRAVKTLARAWLFTIMHNLFANQRRHASMHAIHVSVNDEGVPETEFAVAANQTHRLEVRDHDAALQMLSIELLRGRERP</sequence>
<comment type="caution">
    <text evidence="1">The sequence shown here is derived from an EMBL/GenBank/DDBJ whole genome shotgun (WGS) entry which is preliminary data.</text>
</comment>
<reference evidence="1 2" key="1">
    <citation type="submission" date="2017-03" db="EMBL/GenBank/DDBJ databases">
        <title>Genome analysis of strain PAMC 26577.</title>
        <authorList>
            <person name="Oh H.-M."/>
            <person name="Yang J.-A."/>
        </authorList>
    </citation>
    <scope>NUCLEOTIDE SEQUENCE [LARGE SCALE GENOMIC DNA]</scope>
    <source>
        <strain evidence="1 2">PAMC 26577</strain>
    </source>
</reference>
<evidence type="ECO:0000313" key="1">
    <source>
        <dbReference type="EMBL" id="OTP67990.1"/>
    </source>
</evidence>
<dbReference type="AlphaFoldDB" id="A0A242M9X6"/>
<gene>
    <name evidence="1" type="ORF">PAMC26577_35180</name>
</gene>
<accession>A0A242M9X6</accession>
<proteinExistence type="predicted"/>